<accession>A0ABX7PGD2</accession>
<sequence>MTAGASILALAGCGSDGSGTDTPLGEQQLVYVNYGGEMTAAADKAWLQPFSKETGVSITQDAPVELAKIKAQADAGQVTWDVVTLDPAAGSGACGTLFEKRDPDIDMSAYDPDLVTDDCMLPLYPQAVNLVYNKKIYGDNPPTKITDFMDTQRFPGKRIAFNLASTTLPALLLATGVPADEMYPLDFSRAAKAIDDLGSDFALHADLAAEVEKLTSGDFAMCLCFLGRVEQAVRSTDDIGIVWDGTVRIWTGLYAVKGSRSPQAQQELFRWFSDPERYAPFYDLMAYDTPFADPGVPLPDKFAPYLASAHQDEINESVVYDVKWMRENYDQVLLEWTEMTAG</sequence>
<evidence type="ECO:0008006" key="7">
    <source>
        <dbReference type="Google" id="ProtNLM"/>
    </source>
</evidence>
<proteinExistence type="predicted"/>
<dbReference type="Proteomes" id="UP000662818">
    <property type="component" value="Chromosome"/>
</dbReference>
<comment type="subcellular location">
    <subcellularLocation>
        <location evidence="1">Periplasm</location>
    </subcellularLocation>
</comment>
<gene>
    <name evidence="5" type="ORF">CFH99_04280</name>
</gene>
<evidence type="ECO:0000313" key="6">
    <source>
        <dbReference type="Proteomes" id="UP000662818"/>
    </source>
</evidence>
<evidence type="ECO:0000313" key="5">
    <source>
        <dbReference type="EMBL" id="QSR24832.1"/>
    </source>
</evidence>
<protein>
    <recommendedName>
        <fullName evidence="7">ABC transporter substrate-binding protein</fullName>
    </recommendedName>
</protein>
<reference evidence="5 6" key="1">
    <citation type="submission" date="2017-06" db="EMBL/GenBank/DDBJ databases">
        <title>Complete Genome Sequence of the Soil Carbazole-Degrading Bacterium Nocardioides aromaticivorans IC177.</title>
        <authorList>
            <person name="Vejarano F."/>
            <person name="Suzuki-Minakuchi C."/>
            <person name="Ohtsubo Y."/>
            <person name="Tsuda M."/>
            <person name="Okada K."/>
            <person name="Nojiri H."/>
        </authorList>
    </citation>
    <scope>NUCLEOTIDE SEQUENCE [LARGE SCALE GENOMIC DNA]</scope>
    <source>
        <strain evidence="5 6">IC177</strain>
    </source>
</reference>
<dbReference type="PANTHER" id="PTHR30006">
    <property type="entry name" value="THIAMINE-BINDING PERIPLASMIC PROTEIN-RELATED"/>
    <property type="match status" value="1"/>
</dbReference>
<dbReference type="SUPFAM" id="SSF53850">
    <property type="entry name" value="Periplasmic binding protein-like II"/>
    <property type="match status" value="1"/>
</dbReference>
<dbReference type="Pfam" id="PF13416">
    <property type="entry name" value="SBP_bac_8"/>
    <property type="match status" value="1"/>
</dbReference>
<evidence type="ECO:0000256" key="4">
    <source>
        <dbReference type="ARBA" id="ARBA00022764"/>
    </source>
</evidence>
<keyword evidence="3" id="KW-0732">Signal</keyword>
<organism evidence="5 6">
    <name type="scientific">Nocardioides aromaticivorans</name>
    <dbReference type="NCBI Taxonomy" id="200618"/>
    <lineage>
        <taxon>Bacteria</taxon>
        <taxon>Bacillati</taxon>
        <taxon>Actinomycetota</taxon>
        <taxon>Actinomycetes</taxon>
        <taxon>Propionibacteriales</taxon>
        <taxon>Nocardioidaceae</taxon>
        <taxon>Nocardioides</taxon>
    </lineage>
</organism>
<dbReference type="EMBL" id="CP022295">
    <property type="protein sequence ID" value="QSR24832.1"/>
    <property type="molecule type" value="Genomic_DNA"/>
</dbReference>
<name>A0ABX7PGD2_9ACTN</name>
<keyword evidence="2" id="KW-0813">Transport</keyword>
<evidence type="ECO:0000256" key="2">
    <source>
        <dbReference type="ARBA" id="ARBA00022448"/>
    </source>
</evidence>
<keyword evidence="6" id="KW-1185">Reference proteome</keyword>
<keyword evidence="4" id="KW-0574">Periplasm</keyword>
<dbReference type="Gene3D" id="3.40.190.10">
    <property type="entry name" value="Periplasmic binding protein-like II"/>
    <property type="match status" value="2"/>
</dbReference>
<evidence type="ECO:0000256" key="3">
    <source>
        <dbReference type="ARBA" id="ARBA00022729"/>
    </source>
</evidence>
<dbReference type="InterPro" id="IPR006059">
    <property type="entry name" value="SBP"/>
</dbReference>
<evidence type="ECO:0000256" key="1">
    <source>
        <dbReference type="ARBA" id="ARBA00004418"/>
    </source>
</evidence>
<dbReference type="PANTHER" id="PTHR30006:SF3">
    <property type="entry name" value="THIAMINE-BINDING PERIPLASMIC PROTEIN"/>
    <property type="match status" value="1"/>
</dbReference>